<dbReference type="InterPro" id="IPR036291">
    <property type="entry name" value="NAD(P)-bd_dom_sf"/>
</dbReference>
<dbReference type="Proteomes" id="UP001529256">
    <property type="component" value="Unassembled WGS sequence"/>
</dbReference>
<dbReference type="Gene3D" id="3.40.50.720">
    <property type="entry name" value="NAD(P)-binding Rossmann-like Domain"/>
    <property type="match status" value="1"/>
</dbReference>
<name>A0ABT7V0Q8_9ACTN</name>
<dbReference type="Pfam" id="PF00106">
    <property type="entry name" value="adh_short"/>
    <property type="match status" value="1"/>
</dbReference>
<dbReference type="SUPFAM" id="SSF51735">
    <property type="entry name" value="NAD(P)-binding Rossmann-fold domains"/>
    <property type="match status" value="1"/>
</dbReference>
<comment type="caution">
    <text evidence="5">The sequence shown here is derived from an EMBL/GenBank/DDBJ whole genome shotgun (WGS) entry which is preliminary data.</text>
</comment>
<sequence length="262" mass="27903">MTNIAIVTGASSGLGAKIVQQLAEGAFGPLDQIWSVSRRAERTSPRVRPFALDLTDPVSFDVLERSLSEAPGARVALLVNNAGFGTFGDFADMPAADNANMVRLLMLAPVELTYRTLPYMAAGSRILNVASVAAFMPQPGLATYSAAKRFVLDFSRALDAELGSVGIHVTALCPKFMRTGFLDHAGADDVAADMAGLTGFEDVERVARLALGAAREGRALCIPSADMRAFYVAAKLLPYPLVLNLERALMNLGEMRGSKRVP</sequence>
<dbReference type="PRINTS" id="PR00080">
    <property type="entry name" value="SDRFAMILY"/>
</dbReference>
<evidence type="ECO:0000256" key="4">
    <source>
        <dbReference type="RuleBase" id="RU000363"/>
    </source>
</evidence>
<dbReference type="PRINTS" id="PR00081">
    <property type="entry name" value="GDHRDH"/>
</dbReference>
<evidence type="ECO:0000256" key="3">
    <source>
        <dbReference type="ARBA" id="ARBA00023002"/>
    </source>
</evidence>
<evidence type="ECO:0000256" key="2">
    <source>
        <dbReference type="ARBA" id="ARBA00022857"/>
    </source>
</evidence>
<reference evidence="5 6" key="2">
    <citation type="submission" date="2023-06" db="EMBL/GenBank/DDBJ databases">
        <title>Identification and characterization of horizontal gene transfer across gut microbiota members of farm animals based on homology search.</title>
        <authorList>
            <person name="Schwarzerova J."/>
            <person name="Nykrynova M."/>
            <person name="Jureckova K."/>
            <person name="Cejkova D."/>
            <person name="Rychlik I."/>
        </authorList>
    </citation>
    <scope>NUCLEOTIDE SEQUENCE [LARGE SCALE GENOMIC DNA]</scope>
    <source>
        <strain evidence="5 6">153_Feed</strain>
    </source>
</reference>
<comment type="similarity">
    <text evidence="1 4">Belongs to the short-chain dehydrogenases/reductases (SDR) family.</text>
</comment>
<proteinExistence type="inferred from homology"/>
<accession>A0ABT7V0Q8</accession>
<dbReference type="CDD" id="cd05233">
    <property type="entry name" value="SDR_c"/>
    <property type="match status" value="1"/>
</dbReference>
<dbReference type="PANTHER" id="PTHR43391">
    <property type="entry name" value="RETINOL DEHYDROGENASE-RELATED"/>
    <property type="match status" value="1"/>
</dbReference>
<evidence type="ECO:0000313" key="6">
    <source>
        <dbReference type="Proteomes" id="UP001529256"/>
    </source>
</evidence>
<keyword evidence="6" id="KW-1185">Reference proteome</keyword>
<gene>
    <name evidence="5" type="ORF">QUW25_00640</name>
</gene>
<dbReference type="PANTHER" id="PTHR43391:SF14">
    <property type="entry name" value="DEHYDROGENASE_REDUCTASE SDR FAMILY PROTEIN 7-LIKE"/>
    <property type="match status" value="1"/>
</dbReference>
<organism evidence="5 6">
    <name type="scientific">Thermophilibacter provencensis</name>
    <dbReference type="NCBI Taxonomy" id="1852386"/>
    <lineage>
        <taxon>Bacteria</taxon>
        <taxon>Bacillati</taxon>
        <taxon>Actinomycetota</taxon>
        <taxon>Coriobacteriia</taxon>
        <taxon>Coriobacteriales</taxon>
        <taxon>Atopobiaceae</taxon>
        <taxon>Thermophilibacter</taxon>
    </lineage>
</organism>
<dbReference type="EMBL" id="JAUDEA010000001">
    <property type="protein sequence ID" value="MDM8270199.1"/>
    <property type="molecule type" value="Genomic_DNA"/>
</dbReference>
<protein>
    <submittedName>
        <fullName evidence="5">SDR family NAD(P)-dependent oxidoreductase</fullName>
    </submittedName>
</protein>
<dbReference type="RefSeq" id="WP_289510302.1">
    <property type="nucleotide sequence ID" value="NZ_JAUDEA010000001.1"/>
</dbReference>
<evidence type="ECO:0000313" key="5">
    <source>
        <dbReference type="EMBL" id="MDM8270199.1"/>
    </source>
</evidence>
<keyword evidence="2" id="KW-0521">NADP</keyword>
<keyword evidence="3" id="KW-0560">Oxidoreductase</keyword>
<evidence type="ECO:0000256" key="1">
    <source>
        <dbReference type="ARBA" id="ARBA00006484"/>
    </source>
</evidence>
<reference evidence="6" key="1">
    <citation type="submission" date="2023-06" db="EMBL/GenBank/DDBJ databases">
        <title>Identification and characterization of horizontal gene transfer across gut microbiota members of farm animals based on homology search.</title>
        <authorList>
            <person name="Zeman M."/>
            <person name="Kubasova T."/>
            <person name="Jahodarova E."/>
            <person name="Nykrynova M."/>
            <person name="Rychlik I."/>
        </authorList>
    </citation>
    <scope>NUCLEOTIDE SEQUENCE [LARGE SCALE GENOMIC DNA]</scope>
    <source>
        <strain evidence="6">153_Feed</strain>
    </source>
</reference>
<reference evidence="5 6" key="3">
    <citation type="submission" date="2023-06" db="EMBL/GenBank/DDBJ databases">
        <authorList>
            <person name="Zeman M."/>
            <person name="Kubasova T."/>
            <person name="Jahodarova E."/>
            <person name="Nykrynova M."/>
            <person name="Rychlik I."/>
        </authorList>
    </citation>
    <scope>NUCLEOTIDE SEQUENCE [LARGE SCALE GENOMIC DNA]</scope>
    <source>
        <strain evidence="5 6">153_Feed</strain>
    </source>
</reference>
<dbReference type="InterPro" id="IPR002347">
    <property type="entry name" value="SDR_fam"/>
</dbReference>